<dbReference type="AlphaFoldDB" id="A0A091CLI7"/>
<gene>
    <name evidence="2" type="ORF">H920_18950</name>
</gene>
<evidence type="ECO:0000256" key="1">
    <source>
        <dbReference type="SAM" id="MobiDB-lite"/>
    </source>
</evidence>
<feature type="compositionally biased region" description="Basic and acidic residues" evidence="1">
    <location>
        <begin position="81"/>
        <end position="94"/>
    </location>
</feature>
<feature type="compositionally biased region" description="Low complexity" evidence="1">
    <location>
        <begin position="42"/>
        <end position="51"/>
    </location>
</feature>
<proteinExistence type="predicted"/>
<evidence type="ECO:0000313" key="3">
    <source>
        <dbReference type="Proteomes" id="UP000028990"/>
    </source>
</evidence>
<dbReference type="Proteomes" id="UP000028990">
    <property type="component" value="Unassembled WGS sequence"/>
</dbReference>
<reference evidence="2 3" key="1">
    <citation type="submission" date="2013-11" db="EMBL/GenBank/DDBJ databases">
        <title>The Damaraland mole rat (Fukomys damarensis) genome and evolution of African mole rats.</title>
        <authorList>
            <person name="Gladyshev V.N."/>
            <person name="Fang X."/>
        </authorList>
    </citation>
    <scope>NUCLEOTIDE SEQUENCE [LARGE SCALE GENOMIC DNA]</scope>
    <source>
        <tissue evidence="2">Liver</tissue>
    </source>
</reference>
<sequence>MGRRHGRSDTVVWNSRSAGSPSTEAPHARYFGGDGGKHVRSAPENSEASSLSLASFGLDTAVTLQSRPCCNSGFQKEERFLNKEGSVGRDRNQDHTGATSGPAPRVLLGHRL</sequence>
<dbReference type="EMBL" id="KN124946">
    <property type="protein sequence ID" value="KFO19639.1"/>
    <property type="molecule type" value="Genomic_DNA"/>
</dbReference>
<feature type="compositionally biased region" description="Polar residues" evidence="1">
    <location>
        <begin position="11"/>
        <end position="23"/>
    </location>
</feature>
<evidence type="ECO:0000313" key="2">
    <source>
        <dbReference type="EMBL" id="KFO19639.1"/>
    </source>
</evidence>
<name>A0A091CLI7_FUKDA</name>
<protein>
    <submittedName>
        <fullName evidence="2">Uncharacterized protein</fullName>
    </submittedName>
</protein>
<feature type="region of interest" description="Disordered" evidence="1">
    <location>
        <begin position="1"/>
        <end position="51"/>
    </location>
</feature>
<keyword evidence="3" id="KW-1185">Reference proteome</keyword>
<accession>A0A091CLI7</accession>
<organism evidence="2 3">
    <name type="scientific">Fukomys damarensis</name>
    <name type="common">Damaraland mole rat</name>
    <name type="synonym">Cryptomys damarensis</name>
    <dbReference type="NCBI Taxonomy" id="885580"/>
    <lineage>
        <taxon>Eukaryota</taxon>
        <taxon>Metazoa</taxon>
        <taxon>Chordata</taxon>
        <taxon>Craniata</taxon>
        <taxon>Vertebrata</taxon>
        <taxon>Euteleostomi</taxon>
        <taxon>Mammalia</taxon>
        <taxon>Eutheria</taxon>
        <taxon>Euarchontoglires</taxon>
        <taxon>Glires</taxon>
        <taxon>Rodentia</taxon>
        <taxon>Hystricomorpha</taxon>
        <taxon>Bathyergidae</taxon>
        <taxon>Fukomys</taxon>
    </lineage>
</organism>
<feature type="region of interest" description="Disordered" evidence="1">
    <location>
        <begin position="81"/>
        <end position="112"/>
    </location>
</feature>